<dbReference type="InterPro" id="IPR008893">
    <property type="entry name" value="WGR_domain"/>
</dbReference>
<feature type="compositionally biased region" description="Basic and acidic residues" evidence="9">
    <location>
        <begin position="518"/>
        <end position="529"/>
    </location>
</feature>
<evidence type="ECO:0000256" key="5">
    <source>
        <dbReference type="ARBA" id="ARBA00023027"/>
    </source>
</evidence>
<keyword evidence="5 8" id="KW-0520">NAD</keyword>
<evidence type="ECO:0000256" key="4">
    <source>
        <dbReference type="ARBA" id="ARBA00022695"/>
    </source>
</evidence>
<dbReference type="FunFam" id="2.20.140.10:FF:000001">
    <property type="entry name" value="Poly [ADP-ribose] polymerase"/>
    <property type="match status" value="1"/>
</dbReference>
<dbReference type="InterPro" id="IPR012317">
    <property type="entry name" value="Poly(ADP-ribose)pol_cat_dom"/>
</dbReference>
<evidence type="ECO:0000259" key="12">
    <source>
        <dbReference type="PROSITE" id="PS51977"/>
    </source>
</evidence>
<evidence type="ECO:0000256" key="3">
    <source>
        <dbReference type="ARBA" id="ARBA00022679"/>
    </source>
</evidence>
<dbReference type="SUPFAM" id="SSF142921">
    <property type="entry name" value="WGR domain-like"/>
    <property type="match status" value="1"/>
</dbReference>
<dbReference type="InterPro" id="IPR036930">
    <property type="entry name" value="WGR_dom_sf"/>
</dbReference>
<evidence type="ECO:0000256" key="7">
    <source>
        <dbReference type="ARBA" id="ARBA00024347"/>
    </source>
</evidence>
<protein>
    <recommendedName>
        <fullName evidence="8">Poly [ADP-ribose] polymerase</fullName>
        <shortName evidence="8">PARP</shortName>
        <ecNumber evidence="8">2.4.2.-</ecNumber>
    </recommendedName>
</protein>
<dbReference type="PROSITE" id="PS51977">
    <property type="entry name" value="WGR"/>
    <property type="match status" value="1"/>
</dbReference>
<keyword evidence="4" id="KW-0548">Nucleotidyltransferase</keyword>
<dbReference type="CDD" id="cd01437">
    <property type="entry name" value="parp_like"/>
    <property type="match status" value="1"/>
</dbReference>
<dbReference type="Pfam" id="PF02877">
    <property type="entry name" value="PARP_reg"/>
    <property type="match status" value="1"/>
</dbReference>
<dbReference type="EMBL" id="JAWQEG010002095">
    <property type="protein sequence ID" value="KAK3874546.1"/>
    <property type="molecule type" value="Genomic_DNA"/>
</dbReference>
<evidence type="ECO:0000256" key="1">
    <source>
        <dbReference type="ARBA" id="ARBA00004123"/>
    </source>
</evidence>
<evidence type="ECO:0000259" key="10">
    <source>
        <dbReference type="PROSITE" id="PS51059"/>
    </source>
</evidence>
<dbReference type="PANTHER" id="PTHR10459">
    <property type="entry name" value="DNA LIGASE"/>
    <property type="match status" value="1"/>
</dbReference>
<keyword evidence="2 8" id="KW-0328">Glycosyltransferase</keyword>
<dbReference type="GO" id="GO:0006302">
    <property type="term" value="P:double-strand break repair"/>
    <property type="evidence" value="ECO:0007669"/>
    <property type="project" value="TreeGrafter"/>
</dbReference>
<dbReference type="GO" id="GO:0035861">
    <property type="term" value="C:site of double-strand break"/>
    <property type="evidence" value="ECO:0007669"/>
    <property type="project" value="TreeGrafter"/>
</dbReference>
<evidence type="ECO:0000256" key="2">
    <source>
        <dbReference type="ARBA" id="ARBA00022676"/>
    </source>
</evidence>
<dbReference type="SUPFAM" id="SSF56399">
    <property type="entry name" value="ADP-ribosylation"/>
    <property type="match status" value="1"/>
</dbReference>
<accession>A0AAE1FIY3</accession>
<dbReference type="CDD" id="cd08002">
    <property type="entry name" value="WGR_PARP3_like"/>
    <property type="match status" value="1"/>
</dbReference>
<dbReference type="AlphaFoldDB" id="A0AAE1FIY3"/>
<dbReference type="SUPFAM" id="SSF47587">
    <property type="entry name" value="Domain of poly(ADP-ribose) polymerase"/>
    <property type="match status" value="1"/>
</dbReference>
<evidence type="ECO:0000313" key="14">
    <source>
        <dbReference type="Proteomes" id="UP001286313"/>
    </source>
</evidence>
<keyword evidence="14" id="KW-1185">Reference proteome</keyword>
<keyword evidence="6" id="KW-0539">Nucleus</keyword>
<dbReference type="GO" id="GO:0005730">
    <property type="term" value="C:nucleolus"/>
    <property type="evidence" value="ECO:0007669"/>
    <property type="project" value="TreeGrafter"/>
</dbReference>
<evidence type="ECO:0000256" key="8">
    <source>
        <dbReference type="RuleBase" id="RU362114"/>
    </source>
</evidence>
<dbReference type="InterPro" id="IPR036616">
    <property type="entry name" value="Poly(ADP-ribose)pol_reg_dom_sf"/>
</dbReference>
<gene>
    <name evidence="13" type="ORF">Pcinc_020505</name>
</gene>
<evidence type="ECO:0000313" key="13">
    <source>
        <dbReference type="EMBL" id="KAK3874546.1"/>
    </source>
</evidence>
<proteinExistence type="inferred from homology"/>
<feature type="domain" description="PARP catalytic" evidence="10">
    <location>
        <begin position="356"/>
        <end position="579"/>
    </location>
</feature>
<dbReference type="Pfam" id="PF00644">
    <property type="entry name" value="PARP"/>
    <property type="match status" value="1"/>
</dbReference>
<sequence>WRNKESIQPGDIVRMARGRGRGRGRGAAGTRGRGRAASTRTTTKRQIKKEEEEEEEEGSPPAKLQREESTNTQLRKAINEAKETKSDTPKKYKCDKYVVGTHPKAQILDDYTCMLNQTNIGHNNNKFYIIQVNKAGKKYMCFTRWGRVGEDGQYNIAYENMDGAISSFKKKFKDKTKNDWDKRDNFVAKAGKYTMIEIDEASDDEEDTVDASGTGGGLIKKELIPAFSGPCSLPLRTQIMIKLIFSDDMFVSQMSSMNLDVRKMPLGKLSKLQIARGLEALLDIEEAIKQNKPRQTLQDLTSKFYTLVPHDFGRQVPPVLGSDSVVQQKKEVMLTLSDIELTQSLQKNQAKDVAIHPLLEKYQMLECELELVDKSSSEFKMLKDYSTACPGTRKGPLLDVWKVDRKGDKLRFSVHDDIKHRKLLWHGTNVAVVAAILKAGLRIMPHSGGLVGKGIYFASEHAKSSWYVSPHWQTFEGESNIGFMFLVEVALGKENSILQSDGSLRRAPPGFDSVVARGTKEPDPKKDKKISLDGKDVIVPVGKPVPQKEWSKSDFDQSEYLVYKESQACIRYILKFSFQ</sequence>
<dbReference type="Pfam" id="PF05406">
    <property type="entry name" value="WGR"/>
    <property type="match status" value="1"/>
</dbReference>
<name>A0AAE1FIY3_PETCI</name>
<organism evidence="13 14">
    <name type="scientific">Petrolisthes cinctipes</name>
    <name type="common">Flat porcelain crab</name>
    <dbReference type="NCBI Taxonomy" id="88211"/>
    <lineage>
        <taxon>Eukaryota</taxon>
        <taxon>Metazoa</taxon>
        <taxon>Ecdysozoa</taxon>
        <taxon>Arthropoda</taxon>
        <taxon>Crustacea</taxon>
        <taxon>Multicrustacea</taxon>
        <taxon>Malacostraca</taxon>
        <taxon>Eumalacostraca</taxon>
        <taxon>Eucarida</taxon>
        <taxon>Decapoda</taxon>
        <taxon>Pleocyemata</taxon>
        <taxon>Anomura</taxon>
        <taxon>Galatheoidea</taxon>
        <taxon>Porcellanidae</taxon>
        <taxon>Petrolisthes</taxon>
    </lineage>
</organism>
<evidence type="ECO:0000256" key="9">
    <source>
        <dbReference type="SAM" id="MobiDB-lite"/>
    </source>
</evidence>
<comment type="subcellular location">
    <subcellularLocation>
        <location evidence="1">Nucleus</location>
    </subcellularLocation>
</comment>
<dbReference type="Gene3D" id="3.90.228.10">
    <property type="match status" value="1"/>
</dbReference>
<dbReference type="GO" id="GO:1990404">
    <property type="term" value="F:NAD+-protein mono-ADP-ribosyltransferase activity"/>
    <property type="evidence" value="ECO:0007669"/>
    <property type="project" value="TreeGrafter"/>
</dbReference>
<dbReference type="InterPro" id="IPR004102">
    <property type="entry name" value="Poly(ADP-ribose)pol_reg_dom"/>
</dbReference>
<reference evidence="13" key="1">
    <citation type="submission" date="2023-10" db="EMBL/GenBank/DDBJ databases">
        <title>Genome assemblies of two species of porcelain crab, Petrolisthes cinctipes and Petrolisthes manimaculis (Anomura: Porcellanidae).</title>
        <authorList>
            <person name="Angst P."/>
        </authorList>
    </citation>
    <scope>NUCLEOTIDE SEQUENCE</scope>
    <source>
        <strain evidence="13">PB745_01</strain>
        <tissue evidence="13">Gill</tissue>
    </source>
</reference>
<dbReference type="Gene3D" id="1.20.142.10">
    <property type="entry name" value="Poly(ADP-ribose) polymerase, regulatory domain"/>
    <property type="match status" value="1"/>
</dbReference>
<dbReference type="EC" id="2.4.2.-" evidence="8"/>
<dbReference type="GO" id="GO:0003950">
    <property type="term" value="F:NAD+ poly-ADP-ribosyltransferase activity"/>
    <property type="evidence" value="ECO:0007669"/>
    <property type="project" value="UniProtKB-UniRule"/>
</dbReference>
<comment type="caution">
    <text evidence="13">The sequence shown here is derived from an EMBL/GenBank/DDBJ whole genome shotgun (WGS) entry which is preliminary data.</text>
</comment>
<dbReference type="PANTHER" id="PTHR10459:SF66">
    <property type="entry name" value="PROTEIN MONO-ADP-RIBOSYLTRANSFERASE PARP3"/>
    <property type="match status" value="1"/>
</dbReference>
<feature type="region of interest" description="Disordered" evidence="9">
    <location>
        <begin position="1"/>
        <end position="73"/>
    </location>
</feature>
<dbReference type="GO" id="GO:0070212">
    <property type="term" value="P:protein poly-ADP-ribosylation"/>
    <property type="evidence" value="ECO:0007669"/>
    <property type="project" value="TreeGrafter"/>
</dbReference>
<comment type="similarity">
    <text evidence="7">Belongs to the ARTD/PARP family.</text>
</comment>
<evidence type="ECO:0000256" key="6">
    <source>
        <dbReference type="ARBA" id="ARBA00023242"/>
    </source>
</evidence>
<dbReference type="GO" id="GO:0016779">
    <property type="term" value="F:nucleotidyltransferase activity"/>
    <property type="evidence" value="ECO:0007669"/>
    <property type="project" value="UniProtKB-KW"/>
</dbReference>
<feature type="non-terminal residue" evidence="13">
    <location>
        <position position="1"/>
    </location>
</feature>
<evidence type="ECO:0000259" key="11">
    <source>
        <dbReference type="PROSITE" id="PS51060"/>
    </source>
</evidence>
<dbReference type="PROSITE" id="PS51060">
    <property type="entry name" value="PARP_ALPHA_HD"/>
    <property type="match status" value="1"/>
</dbReference>
<dbReference type="InterPro" id="IPR050800">
    <property type="entry name" value="ARTD/PARP"/>
</dbReference>
<dbReference type="PROSITE" id="PS51059">
    <property type="entry name" value="PARP_CATALYTIC"/>
    <property type="match status" value="1"/>
</dbReference>
<dbReference type="Proteomes" id="UP001286313">
    <property type="component" value="Unassembled WGS sequence"/>
</dbReference>
<keyword evidence="3 8" id="KW-0808">Transferase</keyword>
<feature type="domain" description="PARP alpha-helical" evidence="11">
    <location>
        <begin position="230"/>
        <end position="347"/>
    </location>
</feature>
<dbReference type="Gene3D" id="2.20.140.10">
    <property type="entry name" value="WGR domain"/>
    <property type="match status" value="1"/>
</dbReference>
<feature type="domain" description="WGR" evidence="12">
    <location>
        <begin position="104"/>
        <end position="193"/>
    </location>
</feature>
<dbReference type="SMART" id="SM00773">
    <property type="entry name" value="WGR"/>
    <property type="match status" value="1"/>
</dbReference>
<feature type="region of interest" description="Disordered" evidence="9">
    <location>
        <begin position="509"/>
        <end position="529"/>
    </location>
</feature>